<evidence type="ECO:0000256" key="2">
    <source>
        <dbReference type="ARBA" id="ARBA00023125"/>
    </source>
</evidence>
<keyword evidence="4" id="KW-1133">Transmembrane helix</keyword>
<evidence type="ECO:0000256" key="4">
    <source>
        <dbReference type="SAM" id="Phobius"/>
    </source>
</evidence>
<protein>
    <recommendedName>
        <fullName evidence="5">HTH araC/xylS-type domain-containing protein</fullName>
    </recommendedName>
</protein>
<sequence>MPRLVNGLSLHTGYMMLAIPIPFIVSLLLALLAAVLLARLGRAARMTALFLLLCTITTGVVGLRWTFDLALLTLAQPILASLIPVTAWHIFSRTKAPSARFSWLHGVGPALVAFGMLTHNWLPLDGLLTAIYLCYGIALVRFSDKTQLLLYVSFNEWEGVRRAEHIAGWMLLFSAAIDAAVSLDFAFNQGQLAPYILSLGHLMLVPMLAAAVVMVGVNTADAKEEEMPASEPEPAEKAPLLGDDRAREIVALLDNLMKEKACYLDPELTLARLSRKLGIPAKQISSAVNLVRQQSIPRVINEYRIAHARQALLNTDESITQVLMNAGFQTKSNFNREFQRITGLTPSQFRATRDLSVAS</sequence>
<keyword evidence="7" id="KW-1185">Reference proteome</keyword>
<dbReference type="HOGENOM" id="CLU_823550_0_0_6"/>
<dbReference type="PANTHER" id="PTHR43280:SF29">
    <property type="entry name" value="ARAC-FAMILY TRANSCRIPTIONAL REGULATOR"/>
    <property type="match status" value="1"/>
</dbReference>
<keyword evidence="4" id="KW-0472">Membrane</keyword>
<reference evidence="6 7" key="1">
    <citation type="submission" date="2012-06" db="EMBL/GenBank/DDBJ databases">
        <title>The Genome Sequence of Aeromonas hydrophila SSU.</title>
        <authorList>
            <consortium name="The Broad Institute Genome Sequencing Platform"/>
            <person name="Earl A."/>
            <person name="Ward D."/>
            <person name="Feldgarden M."/>
            <person name="Gevers D."/>
            <person name="Chopra A."/>
            <person name="Walker B."/>
            <person name="Young S.K."/>
            <person name="Zeng Q."/>
            <person name="Gargeya S."/>
            <person name="Fitzgerald M."/>
            <person name="Haas B."/>
            <person name="Abouelleil A."/>
            <person name="Alvarado L."/>
            <person name="Arachchi H.M."/>
            <person name="Berlin A.M."/>
            <person name="Chapman S.B."/>
            <person name="Goldberg J."/>
            <person name="Griggs A."/>
            <person name="Gujja S."/>
            <person name="Hansen M."/>
            <person name="Howarth C."/>
            <person name="Imamovic A."/>
            <person name="Larimer J."/>
            <person name="McCowan C."/>
            <person name="Montmayeur A."/>
            <person name="Murphy C."/>
            <person name="Neiman D."/>
            <person name="Pearson M."/>
            <person name="Priest M."/>
            <person name="Roberts A."/>
            <person name="Saif S."/>
            <person name="Shea T."/>
            <person name="Sisk P."/>
            <person name="Sykes S."/>
            <person name="Wortman J."/>
            <person name="Nusbaum C."/>
            <person name="Birren B."/>
        </authorList>
    </citation>
    <scope>NUCLEOTIDE SEQUENCE [LARGE SCALE GENOMIC DNA]</scope>
    <source>
        <strain evidence="6 7">SSU</strain>
    </source>
</reference>
<feature type="domain" description="HTH araC/xylS-type" evidence="5">
    <location>
        <begin position="247"/>
        <end position="352"/>
    </location>
</feature>
<dbReference type="Gene3D" id="1.10.10.60">
    <property type="entry name" value="Homeodomain-like"/>
    <property type="match status" value="1"/>
</dbReference>
<keyword evidence="4" id="KW-0812">Transmembrane</keyword>
<proteinExistence type="predicted"/>
<dbReference type="SMART" id="SM00342">
    <property type="entry name" value="HTH_ARAC"/>
    <property type="match status" value="1"/>
</dbReference>
<dbReference type="PRINTS" id="PR00032">
    <property type="entry name" value="HTHARAC"/>
</dbReference>
<dbReference type="PANTHER" id="PTHR43280">
    <property type="entry name" value="ARAC-FAMILY TRANSCRIPTIONAL REGULATOR"/>
    <property type="match status" value="1"/>
</dbReference>
<feature type="transmembrane region" description="Helical" evidence="4">
    <location>
        <begin position="195"/>
        <end position="217"/>
    </location>
</feature>
<dbReference type="InterPro" id="IPR020449">
    <property type="entry name" value="Tscrpt_reg_AraC-type_HTH"/>
</dbReference>
<feature type="transmembrane region" description="Helical" evidence="4">
    <location>
        <begin position="165"/>
        <end position="183"/>
    </location>
</feature>
<dbReference type="PROSITE" id="PS01124">
    <property type="entry name" value="HTH_ARAC_FAMILY_2"/>
    <property type="match status" value="1"/>
</dbReference>
<dbReference type="InterPro" id="IPR009057">
    <property type="entry name" value="Homeodomain-like_sf"/>
</dbReference>
<keyword evidence="1" id="KW-0805">Transcription regulation</keyword>
<comment type="caution">
    <text evidence="6">The sequence shown here is derived from an EMBL/GenBank/DDBJ whole genome shotgun (WGS) entry which is preliminary data.</text>
</comment>
<dbReference type="SUPFAM" id="SSF46689">
    <property type="entry name" value="Homeodomain-like"/>
    <property type="match status" value="1"/>
</dbReference>
<accession>K1JC59</accession>
<dbReference type="PROSITE" id="PS00041">
    <property type="entry name" value="HTH_ARAC_FAMILY_1"/>
    <property type="match status" value="1"/>
</dbReference>
<dbReference type="GO" id="GO:0003700">
    <property type="term" value="F:DNA-binding transcription factor activity"/>
    <property type="evidence" value="ECO:0007669"/>
    <property type="project" value="InterPro"/>
</dbReference>
<dbReference type="InterPro" id="IPR018062">
    <property type="entry name" value="HTH_AraC-typ_CS"/>
</dbReference>
<dbReference type="InterPro" id="IPR018060">
    <property type="entry name" value="HTH_AraC"/>
</dbReference>
<dbReference type="EMBL" id="AGWR01000006">
    <property type="protein sequence ID" value="EKB29180.1"/>
    <property type="molecule type" value="Genomic_DNA"/>
</dbReference>
<evidence type="ECO:0000259" key="5">
    <source>
        <dbReference type="PROSITE" id="PS01124"/>
    </source>
</evidence>
<organism evidence="6 7">
    <name type="scientific">Aeromonas dhakensis</name>
    <dbReference type="NCBI Taxonomy" id="196024"/>
    <lineage>
        <taxon>Bacteria</taxon>
        <taxon>Pseudomonadati</taxon>
        <taxon>Pseudomonadota</taxon>
        <taxon>Gammaproteobacteria</taxon>
        <taxon>Aeromonadales</taxon>
        <taxon>Aeromonadaceae</taxon>
        <taxon>Aeromonas</taxon>
    </lineage>
</organism>
<evidence type="ECO:0000313" key="7">
    <source>
        <dbReference type="Proteomes" id="UP000005149"/>
    </source>
</evidence>
<dbReference type="AlphaFoldDB" id="K1JC59"/>
<name>K1JC59_9GAMM</name>
<dbReference type="PATRIC" id="fig|1073377.4.peg.400"/>
<feature type="transmembrane region" description="Helical" evidence="4">
    <location>
        <begin position="73"/>
        <end position="91"/>
    </location>
</feature>
<feature type="transmembrane region" description="Helical" evidence="4">
    <location>
        <begin position="103"/>
        <end position="121"/>
    </location>
</feature>
<evidence type="ECO:0000313" key="6">
    <source>
        <dbReference type="EMBL" id="EKB29180.1"/>
    </source>
</evidence>
<evidence type="ECO:0000256" key="3">
    <source>
        <dbReference type="ARBA" id="ARBA00023163"/>
    </source>
</evidence>
<dbReference type="GO" id="GO:0043565">
    <property type="term" value="F:sequence-specific DNA binding"/>
    <property type="evidence" value="ECO:0007669"/>
    <property type="project" value="InterPro"/>
</dbReference>
<feature type="transmembrane region" description="Helical" evidence="4">
    <location>
        <begin position="49"/>
        <end position="67"/>
    </location>
</feature>
<evidence type="ECO:0000256" key="1">
    <source>
        <dbReference type="ARBA" id="ARBA00023015"/>
    </source>
</evidence>
<keyword evidence="2" id="KW-0238">DNA-binding</keyword>
<keyword evidence="3" id="KW-0804">Transcription</keyword>
<feature type="transmembrane region" description="Helical" evidence="4">
    <location>
        <begin position="12"/>
        <end position="37"/>
    </location>
</feature>
<dbReference type="Pfam" id="PF12833">
    <property type="entry name" value="HTH_18"/>
    <property type="match status" value="1"/>
</dbReference>
<gene>
    <name evidence="6" type="ORF">HMPREF1171_00392</name>
</gene>
<dbReference type="Proteomes" id="UP000005149">
    <property type="component" value="Unassembled WGS sequence"/>
</dbReference>